<keyword evidence="10" id="KW-1185">Reference proteome</keyword>
<feature type="domain" description="L,D-TPase catalytic" evidence="8">
    <location>
        <begin position="76"/>
        <end position="205"/>
    </location>
</feature>
<dbReference type="Pfam" id="PF03734">
    <property type="entry name" value="YkuD"/>
    <property type="match status" value="1"/>
</dbReference>
<dbReference type="SUPFAM" id="SSF141523">
    <property type="entry name" value="L,D-transpeptidase catalytic domain-like"/>
    <property type="match status" value="1"/>
</dbReference>
<keyword evidence="5 7" id="KW-0573">Peptidoglycan synthesis</keyword>
<evidence type="ECO:0000259" key="8">
    <source>
        <dbReference type="PROSITE" id="PS52029"/>
    </source>
</evidence>
<dbReference type="PROSITE" id="PS52029">
    <property type="entry name" value="LD_TPASE"/>
    <property type="match status" value="1"/>
</dbReference>
<evidence type="ECO:0000256" key="1">
    <source>
        <dbReference type="ARBA" id="ARBA00004752"/>
    </source>
</evidence>
<evidence type="ECO:0000256" key="6">
    <source>
        <dbReference type="ARBA" id="ARBA00023316"/>
    </source>
</evidence>
<reference evidence="9 10" key="1">
    <citation type="submission" date="2024-05" db="EMBL/GenBank/DDBJ databases">
        <authorList>
            <person name="Duchaud E."/>
        </authorList>
    </citation>
    <scope>NUCLEOTIDE SEQUENCE [LARGE SCALE GENOMIC DNA]</scope>
    <source>
        <strain evidence="9">Ena-SAMPLE-TAB-13-05-2024-13:56:06:370-140305</strain>
    </source>
</reference>
<feature type="active site" description="Proton donor/acceptor" evidence="7">
    <location>
        <position position="171"/>
    </location>
</feature>
<evidence type="ECO:0000313" key="9">
    <source>
        <dbReference type="EMBL" id="CAL2107608.1"/>
    </source>
</evidence>
<evidence type="ECO:0000256" key="5">
    <source>
        <dbReference type="ARBA" id="ARBA00022984"/>
    </source>
</evidence>
<dbReference type="PANTHER" id="PTHR36699:SF1">
    <property type="entry name" value="L,D-TRANSPEPTIDASE YAFK-RELATED"/>
    <property type="match status" value="1"/>
</dbReference>
<keyword evidence="6 7" id="KW-0961">Cell wall biogenesis/degradation</keyword>
<sequence length="243" mass="28166">MLTKKMNRKLVLILSLVTVIIIFFKYSKSVYLPIVNKIKNKETVESRIDKIEDKVWSRLEKKLGIVGYKKSYPKELILVAFKEERILQVYSKNHNEIKLIKEYPFTAYSGNLGPKLKEGDRQIPEGVYKVEYLNPNSLYYLSIKVSYPNDFDKLKTKLPSVSDMGGDIFIHGKSVTIGCIPIGDEAIEEVFVLTQKAIRNKVKIIISPRDFRINSEYPKIDGINWENELYDEIQSELKILPRS</sequence>
<evidence type="ECO:0000313" key="10">
    <source>
        <dbReference type="Proteomes" id="UP001497602"/>
    </source>
</evidence>
<proteinExistence type="inferred from homology"/>
<name>A0ABP1FCY6_9FLAO</name>
<gene>
    <name evidence="9" type="ORF">T190115A13A_40130</name>
</gene>
<protein>
    <submittedName>
        <fullName evidence="9">YkuD domain-containing protein</fullName>
    </submittedName>
</protein>
<evidence type="ECO:0000256" key="2">
    <source>
        <dbReference type="ARBA" id="ARBA00005992"/>
    </source>
</evidence>
<comment type="similarity">
    <text evidence="2">Belongs to the YkuD family.</text>
</comment>
<keyword evidence="3" id="KW-0808">Transferase</keyword>
<comment type="pathway">
    <text evidence="1 7">Cell wall biogenesis; peptidoglycan biosynthesis.</text>
</comment>
<evidence type="ECO:0000256" key="4">
    <source>
        <dbReference type="ARBA" id="ARBA00022960"/>
    </source>
</evidence>
<dbReference type="Proteomes" id="UP001497602">
    <property type="component" value="Unassembled WGS sequence"/>
</dbReference>
<keyword evidence="4 7" id="KW-0133">Cell shape</keyword>
<dbReference type="CDD" id="cd16913">
    <property type="entry name" value="YkuD_like"/>
    <property type="match status" value="1"/>
</dbReference>
<accession>A0ABP1FCY6</accession>
<organism evidence="9 10">
    <name type="scientific">Tenacibaculum vairaonense</name>
    <dbReference type="NCBI Taxonomy" id="3137860"/>
    <lineage>
        <taxon>Bacteria</taxon>
        <taxon>Pseudomonadati</taxon>
        <taxon>Bacteroidota</taxon>
        <taxon>Flavobacteriia</taxon>
        <taxon>Flavobacteriales</taxon>
        <taxon>Flavobacteriaceae</taxon>
        <taxon>Tenacibaculum</taxon>
    </lineage>
</organism>
<dbReference type="InterPro" id="IPR005490">
    <property type="entry name" value="LD_TPept_cat_dom"/>
</dbReference>
<dbReference type="EMBL" id="CAXJRC010000041">
    <property type="protein sequence ID" value="CAL2107608.1"/>
    <property type="molecule type" value="Genomic_DNA"/>
</dbReference>
<evidence type="ECO:0000256" key="3">
    <source>
        <dbReference type="ARBA" id="ARBA00022679"/>
    </source>
</evidence>
<feature type="active site" description="Nucleophile" evidence="7">
    <location>
        <position position="179"/>
    </location>
</feature>
<evidence type="ECO:0000256" key="7">
    <source>
        <dbReference type="PROSITE-ProRule" id="PRU01373"/>
    </source>
</evidence>
<comment type="caution">
    <text evidence="9">The sequence shown here is derived from an EMBL/GenBank/DDBJ whole genome shotgun (WGS) entry which is preliminary data.</text>
</comment>
<dbReference type="PANTHER" id="PTHR36699">
    <property type="entry name" value="LD-TRANSPEPTIDASE"/>
    <property type="match status" value="1"/>
</dbReference>
<dbReference type="InterPro" id="IPR038063">
    <property type="entry name" value="Transpep_catalytic_dom"/>
</dbReference>